<gene>
    <name evidence="1" type="ORF">FLSS-17_0024</name>
</gene>
<protein>
    <submittedName>
        <fullName evidence="1">Uncharacterized protein</fullName>
    </submittedName>
</protein>
<proteinExistence type="predicted"/>
<name>M1P170_9ZZZZ</name>
<evidence type="ECO:0000313" key="1">
    <source>
        <dbReference type="EMBL" id="AGF93116.1"/>
    </source>
</evidence>
<sequence length="186" mass="21615">MLSLLSGFGSEVYSQKDFVFSNIPEKWKFELMVNNPKTGVCGLQIKGFFWEKKIVKKAVDMNWKEYSESEPFQKVQNLVEDPYHNNGALYIVIKQIGDKSFPFNFHNLALTQDTRQYVNHKHFYTEGLNSTWQAIEAHIRLLLRPGVNARGVIFLPEPEQIDLNRAFTIWYKDSHAKLNAKGLDTE</sequence>
<dbReference type="EMBL" id="JX684082">
    <property type="protein sequence ID" value="AGF93116.1"/>
    <property type="molecule type" value="Genomic_DNA"/>
</dbReference>
<reference evidence="1" key="1">
    <citation type="journal article" date="2013" name="Syst. Appl. Microbiol.">
        <title>New insights into the archaeal diversity of a hypersaline microbial mat obtained by a metagenomic approach.</title>
        <authorList>
            <person name="Lopez-Lopez A."/>
            <person name="Richter M."/>
            <person name="Pena A."/>
            <person name="Tamames J."/>
            <person name="Rossello-Mora R."/>
        </authorList>
    </citation>
    <scope>NUCLEOTIDE SEQUENCE</scope>
</reference>
<accession>M1P170</accession>
<dbReference type="AlphaFoldDB" id="M1P170"/>
<organism evidence="1">
    <name type="scientific">uncultured organism</name>
    <dbReference type="NCBI Taxonomy" id="155900"/>
    <lineage>
        <taxon>unclassified sequences</taxon>
        <taxon>environmental samples</taxon>
    </lineage>
</organism>